<dbReference type="GO" id="GO:0090729">
    <property type="term" value="F:toxin activity"/>
    <property type="evidence" value="ECO:0007669"/>
    <property type="project" value="UniProtKB-KW"/>
</dbReference>
<dbReference type="InterPro" id="IPR017989">
    <property type="entry name" value="Ribosome_inactivat_1/2"/>
</dbReference>
<reference evidence="3" key="2">
    <citation type="journal article" date="2023" name="Plants (Basel)">
        <title>Annotation of the Turnera subulata (Passifloraceae) Draft Genome Reveals the S-Locus Evolved after the Divergence of Turneroideae from Passifloroideae in a Stepwise Manner.</title>
        <authorList>
            <person name="Henning P.M."/>
            <person name="Roalson E.H."/>
            <person name="Mir W."/>
            <person name="McCubbin A.G."/>
            <person name="Shore J.S."/>
        </authorList>
    </citation>
    <scope>NUCLEOTIDE SEQUENCE</scope>
    <source>
        <strain evidence="3">F60SS</strain>
    </source>
</reference>
<evidence type="ECO:0000313" key="3">
    <source>
        <dbReference type="EMBL" id="KAJ4849233.1"/>
    </source>
</evidence>
<sequence length="300" mass="32747">MTKLVAVLVWGCLILVVGYSGAVGVVGVEGDELYNSSGLQGINKLFPSNVKFEIDSNTQAAGYKTFIGTVRQDLTSETIKDFPSMNKEVVTGTERYGLVKVQIGGSPVSVTLVIDINNLYLVGFGANNSNANPADAYYYFKFSSTKPDAYADAVKRFGSTTKAMPLNYEGSYPQLGNRSTVPLGRKPFIDAITKLYNHEELNKLKASFIVVIQMIPEAVRSGHVTNFVANNFKNPASADVKVTSVENNWSKLSKAVRDSASDGTLKEAINLAGWETITTLAQIRNYEMVSLLLPDRRQSF</sequence>
<feature type="chain" id="PRO_5040278866" description="rRNA N-glycosylase" evidence="2">
    <location>
        <begin position="23"/>
        <end position="300"/>
    </location>
</feature>
<dbReference type="InterPro" id="IPR036041">
    <property type="entry name" value="Ribosome-inact_prot_sf"/>
</dbReference>
<evidence type="ECO:0000256" key="2">
    <source>
        <dbReference type="SAM" id="SignalP"/>
    </source>
</evidence>
<dbReference type="GO" id="GO:0030598">
    <property type="term" value="F:rRNA N-glycosylase activity"/>
    <property type="evidence" value="ECO:0007669"/>
    <property type="project" value="UniProtKB-EC"/>
</dbReference>
<dbReference type="Proteomes" id="UP001141552">
    <property type="component" value="Unassembled WGS sequence"/>
</dbReference>
<comment type="catalytic activity">
    <reaction evidence="1">
        <text>Endohydrolysis of the N-glycosidic bond at one specific adenosine on the 28S rRNA.</text>
        <dbReference type="EC" id="3.2.2.22"/>
    </reaction>
</comment>
<keyword evidence="1" id="KW-0652">Protein synthesis inhibitor</keyword>
<dbReference type="GO" id="GO:0017148">
    <property type="term" value="P:negative regulation of translation"/>
    <property type="evidence" value="ECO:0007669"/>
    <property type="project" value="UniProtKB-KW"/>
</dbReference>
<dbReference type="Pfam" id="PF00161">
    <property type="entry name" value="RIP"/>
    <property type="match status" value="1"/>
</dbReference>
<reference evidence="3" key="1">
    <citation type="submission" date="2022-02" db="EMBL/GenBank/DDBJ databases">
        <authorList>
            <person name="Henning P.M."/>
            <person name="McCubbin A.G."/>
            <person name="Shore J.S."/>
        </authorList>
    </citation>
    <scope>NUCLEOTIDE SEQUENCE</scope>
    <source>
        <strain evidence="3">F60SS</strain>
        <tissue evidence="3">Leaves</tissue>
    </source>
</reference>
<organism evidence="3 4">
    <name type="scientific">Turnera subulata</name>
    <dbReference type="NCBI Taxonomy" id="218843"/>
    <lineage>
        <taxon>Eukaryota</taxon>
        <taxon>Viridiplantae</taxon>
        <taxon>Streptophyta</taxon>
        <taxon>Embryophyta</taxon>
        <taxon>Tracheophyta</taxon>
        <taxon>Spermatophyta</taxon>
        <taxon>Magnoliopsida</taxon>
        <taxon>eudicotyledons</taxon>
        <taxon>Gunneridae</taxon>
        <taxon>Pentapetalae</taxon>
        <taxon>rosids</taxon>
        <taxon>fabids</taxon>
        <taxon>Malpighiales</taxon>
        <taxon>Passifloraceae</taxon>
        <taxon>Turnera</taxon>
    </lineage>
</organism>
<keyword evidence="1" id="KW-0611">Plant defense</keyword>
<comment type="caution">
    <text evidence="3">The sequence shown here is derived from an EMBL/GenBank/DDBJ whole genome shotgun (WGS) entry which is preliminary data.</text>
</comment>
<dbReference type="GO" id="GO:0006952">
    <property type="term" value="P:defense response"/>
    <property type="evidence" value="ECO:0007669"/>
    <property type="project" value="UniProtKB-KW"/>
</dbReference>
<feature type="signal peptide" evidence="2">
    <location>
        <begin position="1"/>
        <end position="22"/>
    </location>
</feature>
<gene>
    <name evidence="3" type="ORF">Tsubulata_011484</name>
</gene>
<proteinExistence type="inferred from homology"/>
<dbReference type="EC" id="3.2.2.22" evidence="1"/>
<keyword evidence="1" id="KW-0800">Toxin</keyword>
<accession>A0A9Q0GGI8</accession>
<comment type="similarity">
    <text evidence="1">Belongs to the ribosome-inactivating protein family.</text>
</comment>
<dbReference type="InterPro" id="IPR016138">
    <property type="entry name" value="Ribosome_inactivat_prot_sub1"/>
</dbReference>
<keyword evidence="2" id="KW-0732">Signal</keyword>
<dbReference type="EMBL" id="JAKUCV010000669">
    <property type="protein sequence ID" value="KAJ4849233.1"/>
    <property type="molecule type" value="Genomic_DNA"/>
</dbReference>
<keyword evidence="1" id="KW-0378">Hydrolase</keyword>
<dbReference type="InterPro" id="IPR016139">
    <property type="entry name" value="Ribosome_inactivat_prot_sub2"/>
</dbReference>
<dbReference type="SUPFAM" id="SSF56371">
    <property type="entry name" value="Ribosome inactivating proteins (RIP)"/>
    <property type="match status" value="1"/>
</dbReference>
<dbReference type="AlphaFoldDB" id="A0A9Q0GGI8"/>
<dbReference type="Gene3D" id="3.40.420.10">
    <property type="entry name" value="Ricin (A subunit), domain 1"/>
    <property type="match status" value="1"/>
</dbReference>
<dbReference type="InterPro" id="IPR001574">
    <property type="entry name" value="Ribosome_inactivat_prot"/>
</dbReference>
<keyword evidence="4" id="KW-1185">Reference proteome</keyword>
<protein>
    <recommendedName>
        <fullName evidence="1">rRNA N-glycosylase</fullName>
        <ecNumber evidence="1">3.2.2.22</ecNumber>
    </recommendedName>
</protein>
<dbReference type="PANTHER" id="PTHR33453:SF34">
    <property type="entry name" value="RIBOSOME-INACTIVATING PROTEIN"/>
    <property type="match status" value="1"/>
</dbReference>
<dbReference type="Gene3D" id="4.10.470.10">
    <property type="entry name" value="Ricin (A Subunit), domain 2"/>
    <property type="match status" value="1"/>
</dbReference>
<name>A0A9Q0GGI8_9ROSI</name>
<dbReference type="PANTHER" id="PTHR33453">
    <property type="match status" value="1"/>
</dbReference>
<evidence type="ECO:0000256" key="1">
    <source>
        <dbReference type="RuleBase" id="RU004915"/>
    </source>
</evidence>
<dbReference type="OrthoDB" id="1704365at2759"/>
<dbReference type="PRINTS" id="PR00396">
    <property type="entry name" value="SHIGARICIN"/>
</dbReference>
<evidence type="ECO:0000313" key="4">
    <source>
        <dbReference type="Proteomes" id="UP001141552"/>
    </source>
</evidence>